<organism evidence="2 3">
    <name type="scientific">Tsukamurella tyrosinosolvens</name>
    <dbReference type="NCBI Taxonomy" id="57704"/>
    <lineage>
        <taxon>Bacteria</taxon>
        <taxon>Bacillati</taxon>
        <taxon>Actinomycetota</taxon>
        <taxon>Actinomycetes</taxon>
        <taxon>Mycobacteriales</taxon>
        <taxon>Tsukamurellaceae</taxon>
        <taxon>Tsukamurella</taxon>
    </lineage>
</organism>
<name>A0A1H4RZ12_TSUTY</name>
<sequence>MIVDDASGERVAGQAEHHGPDRRTGHLETSIWLAGVHESRPIAIWVVATTMLDVFRAYPEVPRIVAPVAVRNGRAIALLESLGSRRTQTLRLLREYDEEPADHFLYAMENTEADQAVLEQNVDAVGALPLPPHRTAAVPSLGAALGAARLGVRHARALPARSTRTRPLPAVVRTTDGLSVGFEAVDADRFRARVDGAVVGAVQLTVDLGSSTTEVIDRLSHETAAVAGGAVVVAACRAASERQGTRRLTVALADRHAFAADALAALGFVSEGATMPTLGDESTPRESWTRLRR</sequence>
<evidence type="ECO:0000313" key="2">
    <source>
        <dbReference type="EMBL" id="SEC36821.1"/>
    </source>
</evidence>
<dbReference type="Proteomes" id="UP000182241">
    <property type="component" value="Unassembled WGS sequence"/>
</dbReference>
<dbReference type="STRING" id="57704.SAMN04489793_2122"/>
<feature type="compositionally biased region" description="Basic and acidic residues" evidence="1">
    <location>
        <begin position="15"/>
        <end position="24"/>
    </location>
</feature>
<dbReference type="AlphaFoldDB" id="A0A1H4RZ12"/>
<feature type="region of interest" description="Disordered" evidence="1">
    <location>
        <begin position="1"/>
        <end position="24"/>
    </location>
</feature>
<keyword evidence="2" id="KW-0808">Transferase</keyword>
<evidence type="ECO:0000313" key="3">
    <source>
        <dbReference type="Proteomes" id="UP000182241"/>
    </source>
</evidence>
<evidence type="ECO:0000256" key="1">
    <source>
        <dbReference type="SAM" id="MobiDB-lite"/>
    </source>
</evidence>
<dbReference type="Gene3D" id="3.40.630.30">
    <property type="match status" value="1"/>
</dbReference>
<reference evidence="3" key="1">
    <citation type="submission" date="2016-10" db="EMBL/GenBank/DDBJ databases">
        <authorList>
            <person name="Varghese N."/>
            <person name="Submissions S."/>
        </authorList>
    </citation>
    <scope>NUCLEOTIDE SEQUENCE [LARGE SCALE GENOMIC DNA]</scope>
    <source>
        <strain evidence="3">DSM 44234</strain>
    </source>
</reference>
<protein>
    <submittedName>
        <fullName evidence="2">Acetyltransferase (GNAT) domain-containing protein</fullName>
    </submittedName>
</protein>
<dbReference type="EMBL" id="FNSA01000003">
    <property type="protein sequence ID" value="SEC36821.1"/>
    <property type="molecule type" value="Genomic_DNA"/>
</dbReference>
<gene>
    <name evidence="2" type="ORF">SAMN04489793_2122</name>
</gene>
<dbReference type="GO" id="GO:0016740">
    <property type="term" value="F:transferase activity"/>
    <property type="evidence" value="ECO:0007669"/>
    <property type="project" value="UniProtKB-KW"/>
</dbReference>
<feature type="compositionally biased region" description="Basic and acidic residues" evidence="1">
    <location>
        <begin position="282"/>
        <end position="293"/>
    </location>
</feature>
<keyword evidence="3" id="KW-1185">Reference proteome</keyword>
<dbReference type="Pfam" id="PF13420">
    <property type="entry name" value="Acetyltransf_4"/>
    <property type="match status" value="1"/>
</dbReference>
<dbReference type="InterPro" id="IPR016181">
    <property type="entry name" value="Acyl_CoA_acyltransferase"/>
</dbReference>
<feature type="region of interest" description="Disordered" evidence="1">
    <location>
        <begin position="274"/>
        <end position="293"/>
    </location>
</feature>
<accession>A0A1H4RZ12</accession>
<dbReference type="SUPFAM" id="SSF55729">
    <property type="entry name" value="Acyl-CoA N-acyltransferases (Nat)"/>
    <property type="match status" value="1"/>
</dbReference>
<proteinExistence type="predicted"/>